<gene>
    <name evidence="1" type="ORF">CMEL01_01623</name>
</gene>
<evidence type="ECO:0000313" key="1">
    <source>
        <dbReference type="EMBL" id="KAK1469856.1"/>
    </source>
</evidence>
<dbReference type="Proteomes" id="UP001239795">
    <property type="component" value="Unassembled WGS sequence"/>
</dbReference>
<dbReference type="AlphaFoldDB" id="A0AAI9XZH4"/>
<reference evidence="1 2" key="1">
    <citation type="submission" date="2016-10" db="EMBL/GenBank/DDBJ databases">
        <title>The genome sequence of Colletotrichum fioriniae PJ7.</title>
        <authorList>
            <person name="Baroncelli R."/>
        </authorList>
    </citation>
    <scope>NUCLEOTIDE SEQUENCE [LARGE SCALE GENOMIC DNA]</scope>
    <source>
        <strain evidence="1">Col 31</strain>
    </source>
</reference>
<keyword evidence="2" id="KW-1185">Reference proteome</keyword>
<accession>A0AAI9XZH4</accession>
<sequence length="62" mass="7150">MKNCSTCLGKQGERLIQRMRSSIDTYTITDRTISWKRTSCSICGVESLAIMRRDHCFEMSTL</sequence>
<name>A0AAI9XZH4_9PEZI</name>
<dbReference type="EMBL" id="MLGG01000001">
    <property type="protein sequence ID" value="KAK1469856.1"/>
    <property type="molecule type" value="Genomic_DNA"/>
</dbReference>
<comment type="caution">
    <text evidence="1">The sequence shown here is derived from an EMBL/GenBank/DDBJ whole genome shotgun (WGS) entry which is preliminary data.</text>
</comment>
<organism evidence="1 2">
    <name type="scientific">Colletotrichum melonis</name>
    <dbReference type="NCBI Taxonomy" id="1209925"/>
    <lineage>
        <taxon>Eukaryota</taxon>
        <taxon>Fungi</taxon>
        <taxon>Dikarya</taxon>
        <taxon>Ascomycota</taxon>
        <taxon>Pezizomycotina</taxon>
        <taxon>Sordariomycetes</taxon>
        <taxon>Hypocreomycetidae</taxon>
        <taxon>Glomerellales</taxon>
        <taxon>Glomerellaceae</taxon>
        <taxon>Colletotrichum</taxon>
        <taxon>Colletotrichum acutatum species complex</taxon>
    </lineage>
</organism>
<protein>
    <submittedName>
        <fullName evidence="1">Uncharacterized protein</fullName>
    </submittedName>
</protein>
<evidence type="ECO:0000313" key="2">
    <source>
        <dbReference type="Proteomes" id="UP001239795"/>
    </source>
</evidence>
<proteinExistence type="predicted"/>